<name>A0ABM9CKV0_9BACL</name>
<organism evidence="2 3">
    <name type="scientific">Paenibacillus plantiphilus</name>
    <dbReference type="NCBI Taxonomy" id="2905650"/>
    <lineage>
        <taxon>Bacteria</taxon>
        <taxon>Bacillati</taxon>
        <taxon>Bacillota</taxon>
        <taxon>Bacilli</taxon>
        <taxon>Bacillales</taxon>
        <taxon>Paenibacillaceae</taxon>
        <taxon>Paenibacillus</taxon>
    </lineage>
</organism>
<accession>A0ABM9CKV0</accession>
<proteinExistence type="predicted"/>
<evidence type="ECO:0000256" key="1">
    <source>
        <dbReference type="SAM" id="Phobius"/>
    </source>
</evidence>
<evidence type="ECO:0008006" key="4">
    <source>
        <dbReference type="Google" id="ProtNLM"/>
    </source>
</evidence>
<reference evidence="2" key="1">
    <citation type="submission" date="2022-01" db="EMBL/GenBank/DDBJ databases">
        <authorList>
            <person name="Criscuolo A."/>
        </authorList>
    </citation>
    <scope>NUCLEOTIDE SEQUENCE</scope>
    <source>
        <strain evidence="2">CIP111893</strain>
    </source>
</reference>
<sequence length="81" mass="8615">MEGVRVLFLTVLKEGSGYLTYVWSLALVGIGASFIGAASTIALIDAVPPKRVVAAYGVTNGSRNICLPKLFYMPLHSERGS</sequence>
<dbReference type="EMBL" id="CAKMMF010000025">
    <property type="protein sequence ID" value="CAH1215727.1"/>
    <property type="molecule type" value="Genomic_DNA"/>
</dbReference>
<feature type="transmembrane region" description="Helical" evidence="1">
    <location>
        <begin position="20"/>
        <end position="44"/>
    </location>
</feature>
<protein>
    <recommendedName>
        <fullName evidence="4">Major facilitator superfamily (MFS) profile domain-containing protein</fullName>
    </recommendedName>
</protein>
<keyword evidence="1" id="KW-1133">Transmembrane helix</keyword>
<comment type="caution">
    <text evidence="2">The sequence shown here is derived from an EMBL/GenBank/DDBJ whole genome shotgun (WGS) entry which is preliminary data.</text>
</comment>
<gene>
    <name evidence="2" type="ORF">PAECIP111893_04015</name>
</gene>
<dbReference type="InterPro" id="IPR036259">
    <property type="entry name" value="MFS_trans_sf"/>
</dbReference>
<dbReference type="RefSeq" id="WP_236344356.1">
    <property type="nucleotide sequence ID" value="NZ_CAKMMF010000025.1"/>
</dbReference>
<evidence type="ECO:0000313" key="2">
    <source>
        <dbReference type="EMBL" id="CAH1215727.1"/>
    </source>
</evidence>
<keyword evidence="3" id="KW-1185">Reference proteome</keyword>
<dbReference type="Proteomes" id="UP000838686">
    <property type="component" value="Unassembled WGS sequence"/>
</dbReference>
<keyword evidence="1" id="KW-0472">Membrane</keyword>
<keyword evidence="1" id="KW-0812">Transmembrane</keyword>
<dbReference type="SUPFAM" id="SSF103473">
    <property type="entry name" value="MFS general substrate transporter"/>
    <property type="match status" value="1"/>
</dbReference>
<evidence type="ECO:0000313" key="3">
    <source>
        <dbReference type="Proteomes" id="UP000838686"/>
    </source>
</evidence>